<name>A0A510JMR5_9FUSO</name>
<dbReference type="KEGG" id="lsz:JCM16776_0687"/>
<dbReference type="RefSeq" id="WP_018450346.1">
    <property type="nucleotide sequence ID" value="NZ_AP019827.1"/>
</dbReference>
<dbReference type="EMBL" id="AP019827">
    <property type="protein sequence ID" value="BBM40467.1"/>
    <property type="molecule type" value="Genomic_DNA"/>
</dbReference>
<evidence type="ECO:0000256" key="1">
    <source>
        <dbReference type="SAM" id="MobiDB-lite"/>
    </source>
</evidence>
<feature type="region of interest" description="Disordered" evidence="1">
    <location>
        <begin position="28"/>
        <end position="95"/>
    </location>
</feature>
<dbReference type="PROSITE" id="PS51257">
    <property type="entry name" value="PROKAR_LIPOPROTEIN"/>
    <property type="match status" value="1"/>
</dbReference>
<evidence type="ECO:0000313" key="2">
    <source>
        <dbReference type="EMBL" id="BBM40467.1"/>
    </source>
</evidence>
<reference evidence="2 3" key="1">
    <citation type="submission" date="2019-07" db="EMBL/GenBank/DDBJ databases">
        <title>Complete Genome Sequence of Leptotrichia shahii Strain JCM 16776.</title>
        <authorList>
            <person name="Watanabe S."/>
            <person name="Cui L."/>
        </authorList>
    </citation>
    <scope>NUCLEOTIDE SEQUENCE [LARGE SCALE GENOMIC DNA]</scope>
    <source>
        <strain evidence="2 3">JCM16776</strain>
    </source>
</reference>
<sequence>MNLKKYMLLGCLAIFALISCGKKEAKQDEDQDEIQIEQQNVDNTAANSNNNSQENTTAGKETQPVVEASEKNTENINESTNIQPPSQVKPEEVKTSKTLQHVDKLIGKEIPMEDRVLVFSKQNNQYKITYKGESENGMQVDTKNLTFNEKNDSLTDGNYTFKLNKNKLGLYAGSQFLFTVD</sequence>
<dbReference type="AlphaFoldDB" id="A0A510JMR5"/>
<feature type="compositionally biased region" description="Low complexity" evidence="1">
    <location>
        <begin position="36"/>
        <end position="58"/>
    </location>
</feature>
<evidence type="ECO:0000313" key="3">
    <source>
        <dbReference type="Proteomes" id="UP000322617"/>
    </source>
</evidence>
<gene>
    <name evidence="2" type="ORF">JCM16776_0687</name>
</gene>
<dbReference type="Proteomes" id="UP000322617">
    <property type="component" value="Chromosome"/>
</dbReference>
<keyword evidence="3" id="KW-1185">Reference proteome</keyword>
<proteinExistence type="predicted"/>
<protein>
    <recommendedName>
        <fullName evidence="4">Lipoprotein</fullName>
    </recommendedName>
</protein>
<organism evidence="2 3">
    <name type="scientific">Leptotrichia shahii</name>
    <dbReference type="NCBI Taxonomy" id="157691"/>
    <lineage>
        <taxon>Bacteria</taxon>
        <taxon>Fusobacteriati</taxon>
        <taxon>Fusobacteriota</taxon>
        <taxon>Fusobacteriia</taxon>
        <taxon>Fusobacteriales</taxon>
        <taxon>Leptotrichiaceae</taxon>
        <taxon>Leptotrichia</taxon>
    </lineage>
</organism>
<dbReference type="OrthoDB" id="82162at2"/>
<accession>A0A510JMR5</accession>
<feature type="compositionally biased region" description="Polar residues" evidence="1">
    <location>
        <begin position="74"/>
        <end position="86"/>
    </location>
</feature>
<evidence type="ECO:0008006" key="4">
    <source>
        <dbReference type="Google" id="ProtNLM"/>
    </source>
</evidence>